<comment type="caution">
    <text evidence="1">The sequence shown here is derived from an EMBL/GenBank/DDBJ whole genome shotgun (WGS) entry which is preliminary data.</text>
</comment>
<accession>A0A9N7YKZ5</accession>
<evidence type="ECO:0000313" key="2">
    <source>
        <dbReference type="Proteomes" id="UP001153269"/>
    </source>
</evidence>
<protein>
    <submittedName>
        <fullName evidence="1">Uncharacterized protein</fullName>
    </submittedName>
</protein>
<proteinExistence type="predicted"/>
<dbReference type="Proteomes" id="UP001153269">
    <property type="component" value="Unassembled WGS sequence"/>
</dbReference>
<reference evidence="1" key="1">
    <citation type="submission" date="2020-03" db="EMBL/GenBank/DDBJ databases">
        <authorList>
            <person name="Weist P."/>
        </authorList>
    </citation>
    <scope>NUCLEOTIDE SEQUENCE</scope>
</reference>
<organism evidence="1 2">
    <name type="scientific">Pleuronectes platessa</name>
    <name type="common">European plaice</name>
    <dbReference type="NCBI Taxonomy" id="8262"/>
    <lineage>
        <taxon>Eukaryota</taxon>
        <taxon>Metazoa</taxon>
        <taxon>Chordata</taxon>
        <taxon>Craniata</taxon>
        <taxon>Vertebrata</taxon>
        <taxon>Euteleostomi</taxon>
        <taxon>Actinopterygii</taxon>
        <taxon>Neopterygii</taxon>
        <taxon>Teleostei</taxon>
        <taxon>Neoteleostei</taxon>
        <taxon>Acanthomorphata</taxon>
        <taxon>Carangaria</taxon>
        <taxon>Pleuronectiformes</taxon>
        <taxon>Pleuronectoidei</taxon>
        <taxon>Pleuronectidae</taxon>
        <taxon>Pleuronectes</taxon>
    </lineage>
</organism>
<gene>
    <name evidence="1" type="ORF">PLEPLA_LOCUS17171</name>
</gene>
<name>A0A9N7YKZ5_PLEPL</name>
<sequence>MLSAPWQVTNFKEMHQKVKWRGMRPISTPHIHAGLSRRSLSRVAGNRLFRCVNTESLLGHLRATGGTRRPPMMVNGGCARTHISQKRGMSQLKESQSSSSVCMTNKRRATILHHYARAIFFFYALSGDKSVQFRTHY</sequence>
<evidence type="ECO:0000313" key="1">
    <source>
        <dbReference type="EMBL" id="CAB1429196.1"/>
    </source>
</evidence>
<keyword evidence="2" id="KW-1185">Reference proteome</keyword>
<dbReference type="EMBL" id="CADEAL010001113">
    <property type="protein sequence ID" value="CAB1429196.1"/>
    <property type="molecule type" value="Genomic_DNA"/>
</dbReference>
<dbReference type="AlphaFoldDB" id="A0A9N7YKZ5"/>